<name>A0A9P6JQ22_9AGAR</name>
<evidence type="ECO:0008006" key="4">
    <source>
        <dbReference type="Google" id="ProtNLM"/>
    </source>
</evidence>
<feature type="transmembrane region" description="Helical" evidence="1">
    <location>
        <begin position="12"/>
        <end position="30"/>
    </location>
</feature>
<dbReference type="EMBL" id="MU157848">
    <property type="protein sequence ID" value="KAF9529127.1"/>
    <property type="molecule type" value="Genomic_DNA"/>
</dbReference>
<evidence type="ECO:0000256" key="1">
    <source>
        <dbReference type="SAM" id="Phobius"/>
    </source>
</evidence>
<dbReference type="Proteomes" id="UP000807306">
    <property type="component" value="Unassembled WGS sequence"/>
</dbReference>
<feature type="transmembrane region" description="Helical" evidence="1">
    <location>
        <begin position="42"/>
        <end position="63"/>
    </location>
</feature>
<keyword evidence="1" id="KW-1133">Transmembrane helix</keyword>
<keyword evidence="1" id="KW-0812">Transmembrane</keyword>
<reference evidence="2" key="1">
    <citation type="submission" date="2020-11" db="EMBL/GenBank/DDBJ databases">
        <authorList>
            <consortium name="DOE Joint Genome Institute"/>
            <person name="Ahrendt S."/>
            <person name="Riley R."/>
            <person name="Andreopoulos W."/>
            <person name="Labutti K."/>
            <person name="Pangilinan J."/>
            <person name="Ruiz-Duenas F.J."/>
            <person name="Barrasa J.M."/>
            <person name="Sanchez-Garcia M."/>
            <person name="Camarero S."/>
            <person name="Miyauchi S."/>
            <person name="Serrano A."/>
            <person name="Linde D."/>
            <person name="Babiker R."/>
            <person name="Drula E."/>
            <person name="Ayuso-Fernandez I."/>
            <person name="Pacheco R."/>
            <person name="Padilla G."/>
            <person name="Ferreira P."/>
            <person name="Barriuso J."/>
            <person name="Kellner H."/>
            <person name="Castanera R."/>
            <person name="Alfaro M."/>
            <person name="Ramirez L."/>
            <person name="Pisabarro A.G."/>
            <person name="Kuo A."/>
            <person name="Tritt A."/>
            <person name="Lipzen A."/>
            <person name="He G."/>
            <person name="Yan M."/>
            <person name="Ng V."/>
            <person name="Cullen D."/>
            <person name="Martin F."/>
            <person name="Rosso M.-N."/>
            <person name="Henrissat B."/>
            <person name="Hibbett D."/>
            <person name="Martinez A.T."/>
            <person name="Grigoriev I.V."/>
        </authorList>
    </citation>
    <scope>NUCLEOTIDE SEQUENCE</scope>
    <source>
        <strain evidence="2">CBS 506.95</strain>
    </source>
</reference>
<accession>A0A9P6JQ22</accession>
<evidence type="ECO:0000313" key="2">
    <source>
        <dbReference type="EMBL" id="KAF9529127.1"/>
    </source>
</evidence>
<feature type="transmembrane region" description="Helical" evidence="1">
    <location>
        <begin position="75"/>
        <end position="96"/>
    </location>
</feature>
<feature type="transmembrane region" description="Helical" evidence="1">
    <location>
        <begin position="130"/>
        <end position="154"/>
    </location>
</feature>
<gene>
    <name evidence="2" type="ORF">CPB83DRAFT_928162</name>
</gene>
<sequence length="228" mass="25072">MAVGPPSVDLTLGVWLQIAVADAMMIYRCWKIYDQSYKMIILPTLFWLGGVVLSCIWMTYLAARTKSSSAKLFSVFWAFSVAVNIYATATIVYRLLRGGQSPANEVADKNAVSNQVRQLLQSTILLRNKVIAIIIESVFMYTFLTTAVLITISVSADGKFLYLASAADLMVAGISFDLIVIRLNKQLAEDVAEVPVSTIKFDAAAVYSNRMRSNEEASRDASEVTSTV</sequence>
<proteinExistence type="predicted"/>
<feature type="transmembrane region" description="Helical" evidence="1">
    <location>
        <begin position="160"/>
        <end position="180"/>
    </location>
</feature>
<dbReference type="AlphaFoldDB" id="A0A9P6JQ22"/>
<evidence type="ECO:0000313" key="3">
    <source>
        <dbReference type="Proteomes" id="UP000807306"/>
    </source>
</evidence>
<organism evidence="2 3">
    <name type="scientific">Crepidotus variabilis</name>
    <dbReference type="NCBI Taxonomy" id="179855"/>
    <lineage>
        <taxon>Eukaryota</taxon>
        <taxon>Fungi</taxon>
        <taxon>Dikarya</taxon>
        <taxon>Basidiomycota</taxon>
        <taxon>Agaricomycotina</taxon>
        <taxon>Agaricomycetes</taxon>
        <taxon>Agaricomycetidae</taxon>
        <taxon>Agaricales</taxon>
        <taxon>Agaricineae</taxon>
        <taxon>Crepidotaceae</taxon>
        <taxon>Crepidotus</taxon>
    </lineage>
</organism>
<protein>
    <recommendedName>
        <fullName evidence="4">Transmembrane protein</fullName>
    </recommendedName>
</protein>
<comment type="caution">
    <text evidence="2">The sequence shown here is derived from an EMBL/GenBank/DDBJ whole genome shotgun (WGS) entry which is preliminary data.</text>
</comment>
<dbReference type="OrthoDB" id="3357408at2759"/>
<keyword evidence="3" id="KW-1185">Reference proteome</keyword>
<keyword evidence="1" id="KW-0472">Membrane</keyword>